<feature type="transmembrane region" description="Helical" evidence="7">
    <location>
        <begin position="54"/>
        <end position="73"/>
    </location>
</feature>
<evidence type="ECO:0000256" key="3">
    <source>
        <dbReference type="ARBA" id="ARBA00022692"/>
    </source>
</evidence>
<dbReference type="Proteomes" id="UP000323142">
    <property type="component" value="Unassembled WGS sequence"/>
</dbReference>
<reference evidence="11 12" key="1">
    <citation type="submission" date="2019-09" db="EMBL/GenBank/DDBJ databases">
        <title>Salinarimonas rosea gen. nov., sp. nov., a new member of the a-2 subgroup of the Proteobacteria.</title>
        <authorList>
            <person name="Liu J."/>
        </authorList>
    </citation>
    <scope>NUCLEOTIDE SEQUENCE [LARGE SCALE GENOMIC DNA]</scope>
    <source>
        <strain evidence="11 12">BN140002</strain>
    </source>
</reference>
<dbReference type="Gene3D" id="3.40.50.300">
    <property type="entry name" value="P-loop containing nucleotide triphosphate hydrolases"/>
    <property type="match status" value="1"/>
</dbReference>
<evidence type="ECO:0000256" key="7">
    <source>
        <dbReference type="SAM" id="Phobius"/>
    </source>
</evidence>
<dbReference type="Pfam" id="PF13807">
    <property type="entry name" value="GNVR"/>
    <property type="match status" value="1"/>
</dbReference>
<dbReference type="Pfam" id="PF01656">
    <property type="entry name" value="CbiA"/>
    <property type="match status" value="1"/>
</dbReference>
<dbReference type="RefSeq" id="WP_149821919.1">
    <property type="nucleotide sequence ID" value="NZ_VUOA01000043.1"/>
</dbReference>
<dbReference type="InterPro" id="IPR032807">
    <property type="entry name" value="GNVR"/>
</dbReference>
<evidence type="ECO:0000256" key="5">
    <source>
        <dbReference type="ARBA" id="ARBA00023136"/>
    </source>
</evidence>
<feature type="domain" description="CobQ/CobB/MinD/ParA nucleotide binding" evidence="8">
    <location>
        <begin position="553"/>
        <end position="710"/>
    </location>
</feature>
<keyword evidence="2" id="KW-1003">Cell membrane</keyword>
<dbReference type="InterPro" id="IPR002586">
    <property type="entry name" value="CobQ/CobB/MinD/ParA_Nub-bd_dom"/>
</dbReference>
<evidence type="ECO:0000256" key="1">
    <source>
        <dbReference type="ARBA" id="ARBA00004651"/>
    </source>
</evidence>
<evidence type="ECO:0000256" key="2">
    <source>
        <dbReference type="ARBA" id="ARBA00022475"/>
    </source>
</evidence>
<keyword evidence="4 7" id="KW-1133">Transmembrane helix</keyword>
<keyword evidence="3 7" id="KW-0812">Transmembrane</keyword>
<dbReference type="GO" id="GO:0004713">
    <property type="term" value="F:protein tyrosine kinase activity"/>
    <property type="evidence" value="ECO:0007669"/>
    <property type="project" value="TreeGrafter"/>
</dbReference>
<keyword evidence="5 7" id="KW-0472">Membrane</keyword>
<keyword evidence="11" id="KW-0808">Transferase</keyword>
<gene>
    <name evidence="11" type="ORF">F0L46_22815</name>
</gene>
<dbReference type="Pfam" id="PF02706">
    <property type="entry name" value="Wzz"/>
    <property type="match status" value="1"/>
</dbReference>
<evidence type="ECO:0000313" key="12">
    <source>
        <dbReference type="Proteomes" id="UP000323142"/>
    </source>
</evidence>
<proteinExistence type="predicted"/>
<dbReference type="AlphaFoldDB" id="A0A5B2V733"/>
<keyword evidence="6" id="KW-0175">Coiled coil</keyword>
<dbReference type="GO" id="GO:0005886">
    <property type="term" value="C:plasma membrane"/>
    <property type="evidence" value="ECO:0007669"/>
    <property type="project" value="UniProtKB-SubCell"/>
</dbReference>
<evidence type="ECO:0000259" key="10">
    <source>
        <dbReference type="Pfam" id="PF13807"/>
    </source>
</evidence>
<dbReference type="InterPro" id="IPR027417">
    <property type="entry name" value="P-loop_NTPase"/>
</dbReference>
<comment type="caution">
    <text evidence="11">The sequence shown here is derived from an EMBL/GenBank/DDBJ whole genome shotgun (WGS) entry which is preliminary data.</text>
</comment>
<dbReference type="PANTHER" id="PTHR32309:SF13">
    <property type="entry name" value="FERRIC ENTEROBACTIN TRANSPORT PROTEIN FEPE"/>
    <property type="match status" value="1"/>
</dbReference>
<dbReference type="SUPFAM" id="SSF52540">
    <property type="entry name" value="P-loop containing nucleoside triphosphate hydrolases"/>
    <property type="match status" value="1"/>
</dbReference>
<comment type="subcellular location">
    <subcellularLocation>
        <location evidence="1">Cell membrane</location>
        <topology evidence="1">Multi-pass membrane protein</topology>
    </subcellularLocation>
</comment>
<name>A0A5B2V733_9HYPH</name>
<dbReference type="EMBL" id="VUOA01000043">
    <property type="protein sequence ID" value="KAA2234784.1"/>
    <property type="molecule type" value="Genomic_DNA"/>
</dbReference>
<dbReference type="OrthoDB" id="230260at2"/>
<keyword evidence="11" id="KW-0418">Kinase</keyword>
<evidence type="ECO:0000259" key="9">
    <source>
        <dbReference type="Pfam" id="PF02706"/>
    </source>
</evidence>
<feature type="domain" description="Tyrosine-protein kinase G-rich" evidence="10">
    <location>
        <begin position="393"/>
        <end position="471"/>
    </location>
</feature>
<reference evidence="11 12" key="2">
    <citation type="submission" date="2019-09" db="EMBL/GenBank/DDBJ databases">
        <authorList>
            <person name="Jin C."/>
        </authorList>
    </citation>
    <scope>NUCLEOTIDE SEQUENCE [LARGE SCALE GENOMIC DNA]</scope>
    <source>
        <strain evidence="11 12">BN140002</strain>
    </source>
</reference>
<feature type="domain" description="Polysaccharide chain length determinant N-terminal" evidence="9">
    <location>
        <begin position="45"/>
        <end position="92"/>
    </location>
</feature>
<dbReference type="InterPro" id="IPR003856">
    <property type="entry name" value="LPS_length_determ_N"/>
</dbReference>
<dbReference type="InterPro" id="IPR050445">
    <property type="entry name" value="Bact_polysacc_biosynth/exp"/>
</dbReference>
<evidence type="ECO:0000259" key="8">
    <source>
        <dbReference type="Pfam" id="PF01656"/>
    </source>
</evidence>
<accession>A0A5B2V733</accession>
<evidence type="ECO:0000256" key="4">
    <source>
        <dbReference type="ARBA" id="ARBA00022989"/>
    </source>
</evidence>
<evidence type="ECO:0000313" key="11">
    <source>
        <dbReference type="EMBL" id="KAA2234784.1"/>
    </source>
</evidence>
<evidence type="ECO:0000256" key="6">
    <source>
        <dbReference type="SAM" id="Coils"/>
    </source>
</evidence>
<protein>
    <submittedName>
        <fullName evidence="11">Polysaccharide biosynthesis tyrosine autokinase</fullName>
    </submittedName>
</protein>
<sequence length="731" mass="78332">MALKHSALEREPARGMLRPMMSPPQPLHIAAPPAWNTPSLLSFEDLAALFARRWPIIALTCAAFMAIGAIYVATAKRQYTAVAHVQVDLVKPDILPNPGGGQPAFLNLETMILNSDLEIARSDVLRRDVAVALDVANDPEYNAVSVFGAVRRGIGQLVGLLTFKPPSPGSGDELKFVAFADRVRAERVGQSLLIRFSYWSHDPNRAAEVANAVAEAYVAHQVKTQREASAKITLSLQDRLRQMRDEVAAAEVSAATFRAENIVTEATGASDLDRQLADLNTQASAARAEADALKARVDRLLRAIEGGDVAQIGAAAAENPAIVGLQSDLARARTDPATLGAEVERLEGAVRAVARETLARWQASYNLADSRARNLSTEVERVKQIAARIGLNQVQLRELQRRAESARAIYDVLLTAFNRSFQSQSLPAGRFALVEAATPPVLPSWPKTPLVLASCLVLGLGVSSGYVLLREGVRRTFESPREVEAALRTTNVVPVGQLSLVDAGGLETYRLALSDADGRARDGMNDLLQILLMAGSPPSGGALVAGITSVHRGEGKTTTAGLLAAHLAASGLKVLVADVDLEGRGLSRQLDLPETLDVPVLEPGTGVWVLSAGERGRGVAGILNGGFARAITAMRPSYDVIILDLPALREARYPRALGPALHLVLLVVEANRTRRGELADALAHSPELAERIIGAILNRARSRVLGPALLSHIGRAWSLLPRRRLRKLEQS</sequence>
<keyword evidence="12" id="KW-1185">Reference proteome</keyword>
<organism evidence="11 12">
    <name type="scientific">Salinarimonas soli</name>
    <dbReference type="NCBI Taxonomy" id="1638099"/>
    <lineage>
        <taxon>Bacteria</taxon>
        <taxon>Pseudomonadati</taxon>
        <taxon>Pseudomonadota</taxon>
        <taxon>Alphaproteobacteria</taxon>
        <taxon>Hyphomicrobiales</taxon>
        <taxon>Salinarimonadaceae</taxon>
        <taxon>Salinarimonas</taxon>
    </lineage>
</organism>
<dbReference type="PANTHER" id="PTHR32309">
    <property type="entry name" value="TYROSINE-PROTEIN KINASE"/>
    <property type="match status" value="1"/>
</dbReference>
<feature type="coiled-coil region" evidence="6">
    <location>
        <begin position="240"/>
        <end position="303"/>
    </location>
</feature>